<dbReference type="InterPro" id="IPR027417">
    <property type="entry name" value="P-loop_NTPase"/>
</dbReference>
<dbReference type="Proteomes" id="UP001595886">
    <property type="component" value="Unassembled WGS sequence"/>
</dbReference>
<comment type="catalytic activity">
    <reaction evidence="10 11">
        <text>shikimate + ATP = 3-phosphoshikimate + ADP + H(+)</text>
        <dbReference type="Rhea" id="RHEA:13121"/>
        <dbReference type="ChEBI" id="CHEBI:15378"/>
        <dbReference type="ChEBI" id="CHEBI:30616"/>
        <dbReference type="ChEBI" id="CHEBI:36208"/>
        <dbReference type="ChEBI" id="CHEBI:145989"/>
        <dbReference type="ChEBI" id="CHEBI:456216"/>
        <dbReference type="EC" id="2.7.1.71"/>
    </reaction>
</comment>
<dbReference type="SUPFAM" id="SSF52540">
    <property type="entry name" value="P-loop containing nucleoside triphosphate hydrolases"/>
    <property type="match status" value="1"/>
</dbReference>
<dbReference type="Pfam" id="PF01202">
    <property type="entry name" value="SKI"/>
    <property type="match status" value="1"/>
</dbReference>
<dbReference type="PANTHER" id="PTHR21087">
    <property type="entry name" value="SHIKIMATE KINASE"/>
    <property type="match status" value="1"/>
</dbReference>
<keyword evidence="11" id="KW-0460">Magnesium</keyword>
<accession>A0ABV9QP90</accession>
<dbReference type="EMBL" id="JBHSHD010000001">
    <property type="protein sequence ID" value="MFC4818732.1"/>
    <property type="molecule type" value="Genomic_DNA"/>
</dbReference>
<keyword evidence="13" id="KW-1185">Reference proteome</keyword>
<keyword evidence="7 11" id="KW-0418">Kinase</keyword>
<comment type="subunit">
    <text evidence="11">Monomer.</text>
</comment>
<keyword evidence="5 11" id="KW-0808">Transferase</keyword>
<organism evidence="12 13">
    <name type="scientific">Dokdonella ginsengisoli</name>
    <dbReference type="NCBI Taxonomy" id="363846"/>
    <lineage>
        <taxon>Bacteria</taxon>
        <taxon>Pseudomonadati</taxon>
        <taxon>Pseudomonadota</taxon>
        <taxon>Gammaproteobacteria</taxon>
        <taxon>Lysobacterales</taxon>
        <taxon>Rhodanobacteraceae</taxon>
        <taxon>Dokdonella</taxon>
    </lineage>
</organism>
<evidence type="ECO:0000256" key="9">
    <source>
        <dbReference type="ARBA" id="ARBA00023141"/>
    </source>
</evidence>
<evidence type="ECO:0000256" key="8">
    <source>
        <dbReference type="ARBA" id="ARBA00022840"/>
    </source>
</evidence>
<keyword evidence="6 11" id="KW-0547">Nucleotide-binding</keyword>
<dbReference type="Gene3D" id="3.40.50.300">
    <property type="entry name" value="P-loop containing nucleotide triphosphate hydrolases"/>
    <property type="match status" value="1"/>
</dbReference>
<evidence type="ECO:0000256" key="7">
    <source>
        <dbReference type="ARBA" id="ARBA00022777"/>
    </source>
</evidence>
<evidence type="ECO:0000256" key="3">
    <source>
        <dbReference type="ARBA" id="ARBA00012154"/>
    </source>
</evidence>
<evidence type="ECO:0000256" key="4">
    <source>
        <dbReference type="ARBA" id="ARBA00022605"/>
    </source>
</evidence>
<comment type="similarity">
    <text evidence="2 11">Belongs to the shikimate kinase family.</text>
</comment>
<evidence type="ECO:0000256" key="2">
    <source>
        <dbReference type="ARBA" id="ARBA00006997"/>
    </source>
</evidence>
<sequence>MNPAPNLFLIGPMGAGKSTVGRHLAELLRMPFLDLDHEIEAHTGAAISLIFELEQEAGFRRRESALLAELTARQGIVLATGGGAVLDADNRRLLRERGYVIWLDASVDAQLARLARDRNRPLLQAPDRRERLEHLAAQRNGLYSETADLHLDSVGVGNSMHAAHDLLDLLEARWQRGRAETTA</sequence>
<feature type="binding site" evidence="11">
    <location>
        <position position="82"/>
    </location>
    <ligand>
        <name>substrate</name>
    </ligand>
</feature>
<dbReference type="PRINTS" id="PR01100">
    <property type="entry name" value="SHIKIMTKNASE"/>
</dbReference>
<keyword evidence="4 11" id="KW-0028">Amino-acid biosynthesis</keyword>
<dbReference type="EC" id="2.7.1.71" evidence="3 11"/>
<comment type="caution">
    <text evidence="12">The sequence shown here is derived from an EMBL/GenBank/DDBJ whole genome shotgun (WGS) entry which is preliminary data.</text>
</comment>
<evidence type="ECO:0000256" key="1">
    <source>
        <dbReference type="ARBA" id="ARBA00004842"/>
    </source>
</evidence>
<dbReference type="GO" id="GO:0004765">
    <property type="term" value="F:shikimate kinase activity"/>
    <property type="evidence" value="ECO:0007669"/>
    <property type="project" value="UniProtKB-EC"/>
</dbReference>
<dbReference type="InterPro" id="IPR023000">
    <property type="entry name" value="Shikimate_kinase_CS"/>
</dbReference>
<name>A0ABV9QP90_9GAMM</name>
<dbReference type="PROSITE" id="PS01128">
    <property type="entry name" value="SHIKIMATE_KINASE"/>
    <property type="match status" value="1"/>
</dbReference>
<keyword evidence="8 11" id="KW-0067">ATP-binding</keyword>
<evidence type="ECO:0000256" key="11">
    <source>
        <dbReference type="HAMAP-Rule" id="MF_00109"/>
    </source>
</evidence>
<dbReference type="RefSeq" id="WP_380018461.1">
    <property type="nucleotide sequence ID" value="NZ_JBHSHD010000001.1"/>
</dbReference>
<keyword evidence="9 11" id="KW-0057">Aromatic amino acid biosynthesis</keyword>
<comment type="function">
    <text evidence="11">Catalyzes the specific phosphorylation of the 3-hydroxyl group of shikimic acid using ATP as a cosubstrate.</text>
</comment>
<evidence type="ECO:0000313" key="12">
    <source>
        <dbReference type="EMBL" id="MFC4818732.1"/>
    </source>
</evidence>
<feature type="binding site" evidence="11">
    <location>
        <position position="36"/>
    </location>
    <ligand>
        <name>substrate</name>
    </ligand>
</feature>
<evidence type="ECO:0000256" key="10">
    <source>
        <dbReference type="ARBA" id="ARBA00048567"/>
    </source>
</evidence>
<evidence type="ECO:0000313" key="13">
    <source>
        <dbReference type="Proteomes" id="UP001595886"/>
    </source>
</evidence>
<comment type="caution">
    <text evidence="11">Lacks conserved residue(s) required for the propagation of feature annotation.</text>
</comment>
<keyword evidence="11" id="KW-0479">Metal-binding</keyword>
<comment type="cofactor">
    <cofactor evidence="11">
        <name>Mg(2+)</name>
        <dbReference type="ChEBI" id="CHEBI:18420"/>
    </cofactor>
    <text evidence="11">Binds 1 Mg(2+) ion per subunit.</text>
</comment>
<proteinExistence type="inferred from homology"/>
<feature type="binding site" evidence="11">
    <location>
        <position position="18"/>
    </location>
    <ligand>
        <name>Mg(2+)</name>
        <dbReference type="ChEBI" id="CHEBI:18420"/>
    </ligand>
</feature>
<comment type="subcellular location">
    <subcellularLocation>
        <location evidence="11">Cytoplasm</location>
    </subcellularLocation>
</comment>
<dbReference type="PANTHER" id="PTHR21087:SF16">
    <property type="entry name" value="SHIKIMATE KINASE 1, CHLOROPLASTIC"/>
    <property type="match status" value="1"/>
</dbReference>
<feature type="binding site" evidence="11">
    <location>
        <position position="60"/>
    </location>
    <ligand>
        <name>substrate</name>
    </ligand>
</feature>
<feature type="binding site" evidence="11">
    <location>
        <begin position="14"/>
        <end position="19"/>
    </location>
    <ligand>
        <name>ATP</name>
        <dbReference type="ChEBI" id="CHEBI:30616"/>
    </ligand>
</feature>
<dbReference type="InterPro" id="IPR000623">
    <property type="entry name" value="Shikimate_kinase/TSH1"/>
</dbReference>
<evidence type="ECO:0000256" key="6">
    <source>
        <dbReference type="ARBA" id="ARBA00022741"/>
    </source>
</evidence>
<dbReference type="InterPro" id="IPR031322">
    <property type="entry name" value="Shikimate/glucono_kinase"/>
</dbReference>
<evidence type="ECO:0000256" key="5">
    <source>
        <dbReference type="ARBA" id="ARBA00022679"/>
    </source>
</evidence>
<protein>
    <recommendedName>
        <fullName evidence="3 11">Shikimate kinase</fullName>
        <shortName evidence="11">SK</shortName>
        <ecNumber evidence="3 11">2.7.1.71</ecNumber>
    </recommendedName>
</protein>
<keyword evidence="11" id="KW-0963">Cytoplasm</keyword>
<reference evidence="13" key="1">
    <citation type="journal article" date="2019" name="Int. J. Syst. Evol. Microbiol.">
        <title>The Global Catalogue of Microorganisms (GCM) 10K type strain sequencing project: providing services to taxonomists for standard genome sequencing and annotation.</title>
        <authorList>
            <consortium name="The Broad Institute Genomics Platform"/>
            <consortium name="The Broad Institute Genome Sequencing Center for Infectious Disease"/>
            <person name="Wu L."/>
            <person name="Ma J."/>
        </authorList>
    </citation>
    <scope>NUCLEOTIDE SEQUENCE [LARGE SCALE GENOMIC DNA]</scope>
    <source>
        <strain evidence="13">CCUG 30340</strain>
    </source>
</reference>
<gene>
    <name evidence="11" type="primary">aroK</name>
    <name evidence="12" type="ORF">ACFO6Q_00235</name>
</gene>
<feature type="binding site" evidence="11">
    <location>
        <position position="139"/>
    </location>
    <ligand>
        <name>substrate</name>
    </ligand>
</feature>
<dbReference type="HAMAP" id="MF_00109">
    <property type="entry name" value="Shikimate_kinase"/>
    <property type="match status" value="1"/>
</dbReference>
<feature type="binding site" evidence="11">
    <location>
        <position position="120"/>
    </location>
    <ligand>
        <name>ATP</name>
        <dbReference type="ChEBI" id="CHEBI:30616"/>
    </ligand>
</feature>
<dbReference type="CDD" id="cd00464">
    <property type="entry name" value="SK"/>
    <property type="match status" value="1"/>
</dbReference>
<comment type="pathway">
    <text evidence="1 11">Metabolic intermediate biosynthesis; chorismate biosynthesis; chorismate from D-erythrose 4-phosphate and phosphoenolpyruvate: step 5/7.</text>
</comment>